<sequence length="290" mass="32567">MPAGPPSHRRVRLGLALRDARNAVGPRGMSQVDAAEQAGMSQPKLAKLENAHIVRIKMDDLNRLIALYGIDDAQAEELRRFARSPYSESGTFVETSPNAAWWQKHEEVERDARVINAVHLQAHDGLLQSEEYMRRQFELGGAVSVEPKIRTRLARQRAILMQDSPPDCTFILDQACLHTDMGDPIMMAAQLRHLLALSDLPHITILVKPFGAAFPAATYGWTFLKFDSVLMRDFVSVQYEVGAATIDDDEALRLFQTRWEQIRGAALSEVDTRKLIRRVLTDTVKKAKGL</sequence>
<dbReference type="SUPFAM" id="SSF47413">
    <property type="entry name" value="lambda repressor-like DNA-binding domains"/>
    <property type="match status" value="1"/>
</dbReference>
<dbReference type="InterPro" id="IPR001387">
    <property type="entry name" value="Cro/C1-type_HTH"/>
</dbReference>
<dbReference type="GO" id="GO:0003677">
    <property type="term" value="F:DNA binding"/>
    <property type="evidence" value="ECO:0007669"/>
    <property type="project" value="InterPro"/>
</dbReference>
<dbReference type="STRING" id="1271860.SAMN05216174_104166"/>
<feature type="domain" description="HTH cro/C1-type" evidence="1">
    <location>
        <begin position="17"/>
        <end position="75"/>
    </location>
</feature>
<dbReference type="Pfam" id="PF19054">
    <property type="entry name" value="DUF5753"/>
    <property type="match status" value="1"/>
</dbReference>
<reference evidence="3" key="1">
    <citation type="submission" date="2016-10" db="EMBL/GenBank/DDBJ databases">
        <authorList>
            <person name="Varghese N."/>
            <person name="Submissions S."/>
        </authorList>
    </citation>
    <scope>NUCLEOTIDE SEQUENCE [LARGE SCALE GENOMIC DNA]</scope>
    <source>
        <strain evidence="3">IBRC-M 10403</strain>
    </source>
</reference>
<dbReference type="Pfam" id="PF13560">
    <property type="entry name" value="HTH_31"/>
    <property type="match status" value="1"/>
</dbReference>
<dbReference type="RefSeq" id="WP_091449836.1">
    <property type="nucleotide sequence ID" value="NZ_FMZZ01000004.1"/>
</dbReference>
<dbReference type="CDD" id="cd00093">
    <property type="entry name" value="HTH_XRE"/>
    <property type="match status" value="1"/>
</dbReference>
<dbReference type="InterPro" id="IPR010982">
    <property type="entry name" value="Lambda_DNA-bd_dom_sf"/>
</dbReference>
<dbReference type="AlphaFoldDB" id="A0A1G6P7W0"/>
<dbReference type="OrthoDB" id="3634701at2"/>
<proteinExistence type="predicted"/>
<accession>A0A1G6P7W0</accession>
<protein>
    <submittedName>
        <fullName evidence="2">Helix-turn-helix domain-containing protein</fullName>
    </submittedName>
</protein>
<organism evidence="2 3">
    <name type="scientific">Actinokineospora iranica</name>
    <dbReference type="NCBI Taxonomy" id="1271860"/>
    <lineage>
        <taxon>Bacteria</taxon>
        <taxon>Bacillati</taxon>
        <taxon>Actinomycetota</taxon>
        <taxon>Actinomycetes</taxon>
        <taxon>Pseudonocardiales</taxon>
        <taxon>Pseudonocardiaceae</taxon>
        <taxon>Actinokineospora</taxon>
    </lineage>
</organism>
<dbReference type="SMART" id="SM00530">
    <property type="entry name" value="HTH_XRE"/>
    <property type="match status" value="1"/>
</dbReference>
<evidence type="ECO:0000313" key="2">
    <source>
        <dbReference type="EMBL" id="SDC76350.1"/>
    </source>
</evidence>
<name>A0A1G6P7W0_9PSEU</name>
<dbReference type="PROSITE" id="PS50943">
    <property type="entry name" value="HTH_CROC1"/>
    <property type="match status" value="1"/>
</dbReference>
<gene>
    <name evidence="2" type="ORF">SAMN05216174_104166</name>
</gene>
<evidence type="ECO:0000313" key="3">
    <source>
        <dbReference type="Proteomes" id="UP000199501"/>
    </source>
</evidence>
<evidence type="ECO:0000259" key="1">
    <source>
        <dbReference type="PROSITE" id="PS50943"/>
    </source>
</evidence>
<keyword evidence="3" id="KW-1185">Reference proteome</keyword>
<dbReference type="EMBL" id="FMZZ01000004">
    <property type="protein sequence ID" value="SDC76350.1"/>
    <property type="molecule type" value="Genomic_DNA"/>
</dbReference>
<dbReference type="Proteomes" id="UP000199501">
    <property type="component" value="Unassembled WGS sequence"/>
</dbReference>
<dbReference type="InterPro" id="IPR043917">
    <property type="entry name" value="DUF5753"/>
</dbReference>
<dbReference type="Gene3D" id="1.10.260.40">
    <property type="entry name" value="lambda repressor-like DNA-binding domains"/>
    <property type="match status" value="1"/>
</dbReference>